<dbReference type="Gene3D" id="3.40.50.620">
    <property type="entry name" value="HUPs"/>
    <property type="match status" value="1"/>
</dbReference>
<dbReference type="SUPFAM" id="SSF52425">
    <property type="entry name" value="Cryptochrome/photolyase, N-terminal domain"/>
    <property type="match status" value="1"/>
</dbReference>
<evidence type="ECO:0000259" key="7">
    <source>
        <dbReference type="PROSITE" id="PS51645"/>
    </source>
</evidence>
<feature type="site" description="Electron transfer via tryptophanyl radical" evidence="5">
    <location>
        <position position="378"/>
    </location>
</feature>
<dbReference type="SUPFAM" id="SSF48173">
    <property type="entry name" value="Cryptochrome/photolyase FAD-binding domain"/>
    <property type="match status" value="1"/>
</dbReference>
<dbReference type="GO" id="GO:0003677">
    <property type="term" value="F:DNA binding"/>
    <property type="evidence" value="ECO:0000318"/>
    <property type="project" value="GO_Central"/>
</dbReference>
<keyword evidence="8" id="KW-0456">Lyase</keyword>
<dbReference type="InterPro" id="IPR006050">
    <property type="entry name" value="DNA_photolyase_N"/>
</dbReference>
<dbReference type="OMA" id="YTVFTPY"/>
<feature type="site" description="Electron transfer via tryptophanyl radical" evidence="5">
    <location>
        <position position="401"/>
    </location>
</feature>
<keyword evidence="9" id="KW-1185">Reference proteome</keyword>
<accession>A0A1Y1ILM6</accession>
<dbReference type="OrthoDB" id="435881at2759"/>
<evidence type="ECO:0000256" key="2">
    <source>
        <dbReference type="ARBA" id="ARBA00022630"/>
    </source>
</evidence>
<dbReference type="InterPro" id="IPR036134">
    <property type="entry name" value="Crypto/Photolyase_FAD-like_sf"/>
</dbReference>
<keyword evidence="3 4" id="KW-0274">FAD</keyword>
<name>A0A1Y1ILM6_KLENI</name>
<dbReference type="GO" id="GO:0032922">
    <property type="term" value="P:circadian regulation of gene expression"/>
    <property type="evidence" value="ECO:0000318"/>
    <property type="project" value="GO_Central"/>
</dbReference>
<evidence type="ECO:0000256" key="3">
    <source>
        <dbReference type="ARBA" id="ARBA00022827"/>
    </source>
</evidence>
<feature type="binding site" evidence="4">
    <location>
        <begin position="252"/>
        <end position="256"/>
    </location>
    <ligand>
        <name>FAD</name>
        <dbReference type="ChEBI" id="CHEBI:57692"/>
    </ligand>
</feature>
<sequence>MSSLMWFRKGLRLHDNPALLAAIEGAKHVYPVFILDPYFLRPDPTAPSPGSTRVGINRIQFLLQSLQDLDQGLQARGSRLLLVHGDPVEIIPSMITQWRVNRLCFERDTEPYAKERDARVKELAAELGIKELVTPSTHTLFDPDETIARNKGHVPTSYGQFCKAIGTPAEPLEAPTSIPGPDPEKKGIPTISVPTLTELGYGESDQEFLQQIVKGGETEALARLEVMMAKTDWVAKFEKPKTDPSAFAEPATTVLSPYLKFGCLSPRLFYSKLMAIYQKKTGHSKPPQSLEGQLLWREFFYTVGHATPRFDCMVGNSLCKQVPWTDDDALLAAWRDAKTGYPWIDAIMTQLRQQGWMHHLARHAVACFLTRGDLFVYWEKGRDVFDRLLIDGDWSINNGNWLWLSASAFFSQYFRIYSPITFGQKYDKSGKYIRRFLPVLKDFPAQYIYEPWKAPLDVQKAAKCVIGVDYPGPIVDHAEASKQCKERMAAAYALAKQSTDLPSQEAVEELRRTVNPGGVKRKEQYGAAGSMAPAGKKSKGDIRKYLKK</sequence>
<comment type="cofactor">
    <cofactor evidence="4">
        <name>FAD</name>
        <dbReference type="ChEBI" id="CHEBI:57692"/>
    </cofactor>
    <text evidence="4">Binds 1 FAD per subunit.</text>
</comment>
<feature type="site" description="Electron transfer via tryptophanyl radical" evidence="5">
    <location>
        <position position="324"/>
    </location>
</feature>
<dbReference type="GO" id="GO:0043153">
    <property type="term" value="P:entrainment of circadian clock by photoperiod"/>
    <property type="evidence" value="ECO:0000318"/>
    <property type="project" value="GO_Central"/>
</dbReference>
<comment type="similarity">
    <text evidence="1">Belongs to the DNA photolyase class-1 family.</text>
</comment>
<dbReference type="Gene3D" id="1.25.40.80">
    <property type="match status" value="1"/>
</dbReference>
<proteinExistence type="inferred from homology"/>
<dbReference type="InterPro" id="IPR002081">
    <property type="entry name" value="Cryptochrome/DNA_photolyase_1"/>
</dbReference>
<evidence type="ECO:0000313" key="9">
    <source>
        <dbReference type="Proteomes" id="UP000054558"/>
    </source>
</evidence>
<gene>
    <name evidence="8" type="ORF">KFL_008540030</name>
</gene>
<evidence type="ECO:0000256" key="1">
    <source>
        <dbReference type="ARBA" id="ARBA00005862"/>
    </source>
</evidence>
<organism evidence="8 9">
    <name type="scientific">Klebsormidium nitens</name>
    <name type="common">Green alga</name>
    <name type="synonym">Ulothrix nitens</name>
    <dbReference type="NCBI Taxonomy" id="105231"/>
    <lineage>
        <taxon>Eukaryota</taxon>
        <taxon>Viridiplantae</taxon>
        <taxon>Streptophyta</taxon>
        <taxon>Klebsormidiophyceae</taxon>
        <taxon>Klebsormidiales</taxon>
        <taxon>Klebsormidiaceae</taxon>
        <taxon>Klebsormidium</taxon>
    </lineage>
</organism>
<dbReference type="GO" id="GO:0071949">
    <property type="term" value="F:FAD binding"/>
    <property type="evidence" value="ECO:0000318"/>
    <property type="project" value="GO_Central"/>
</dbReference>
<dbReference type="STRING" id="105231.A0A1Y1ILM6"/>
<evidence type="ECO:0000256" key="5">
    <source>
        <dbReference type="PIRSR" id="PIRSR602081-2"/>
    </source>
</evidence>
<evidence type="ECO:0000313" key="8">
    <source>
        <dbReference type="EMBL" id="GAQ91785.1"/>
    </source>
</evidence>
<dbReference type="AlphaFoldDB" id="A0A1Y1ILM6"/>
<feature type="compositionally biased region" description="Basic and acidic residues" evidence="6">
    <location>
        <begin position="538"/>
        <end position="548"/>
    </location>
</feature>
<reference evidence="8 9" key="1">
    <citation type="journal article" date="2014" name="Nat. Commun.">
        <title>Klebsormidium flaccidum genome reveals primary factors for plant terrestrial adaptation.</title>
        <authorList>
            <person name="Hori K."/>
            <person name="Maruyama F."/>
            <person name="Fujisawa T."/>
            <person name="Togashi T."/>
            <person name="Yamamoto N."/>
            <person name="Seo M."/>
            <person name="Sato S."/>
            <person name="Yamada T."/>
            <person name="Mori H."/>
            <person name="Tajima N."/>
            <person name="Moriyama T."/>
            <person name="Ikeuchi M."/>
            <person name="Watanabe M."/>
            <person name="Wada H."/>
            <person name="Kobayashi K."/>
            <person name="Saito M."/>
            <person name="Masuda T."/>
            <person name="Sasaki-Sekimoto Y."/>
            <person name="Mashiguchi K."/>
            <person name="Awai K."/>
            <person name="Shimojima M."/>
            <person name="Masuda S."/>
            <person name="Iwai M."/>
            <person name="Nobusawa T."/>
            <person name="Narise T."/>
            <person name="Kondo S."/>
            <person name="Saito H."/>
            <person name="Sato R."/>
            <person name="Murakawa M."/>
            <person name="Ihara Y."/>
            <person name="Oshima-Yamada Y."/>
            <person name="Ohtaka K."/>
            <person name="Satoh M."/>
            <person name="Sonobe K."/>
            <person name="Ishii M."/>
            <person name="Ohtani R."/>
            <person name="Kanamori-Sato M."/>
            <person name="Honoki R."/>
            <person name="Miyazaki D."/>
            <person name="Mochizuki H."/>
            <person name="Umetsu J."/>
            <person name="Higashi K."/>
            <person name="Shibata D."/>
            <person name="Kamiya Y."/>
            <person name="Sato N."/>
            <person name="Nakamura Y."/>
            <person name="Tabata S."/>
            <person name="Ida S."/>
            <person name="Kurokawa K."/>
            <person name="Ohta H."/>
        </authorList>
    </citation>
    <scope>NUCLEOTIDE SEQUENCE [LARGE SCALE GENOMIC DNA]</scope>
    <source>
        <strain evidence="8 9">NIES-2285</strain>
    </source>
</reference>
<dbReference type="GO" id="GO:0005737">
    <property type="term" value="C:cytoplasm"/>
    <property type="evidence" value="ECO:0000318"/>
    <property type="project" value="GO_Central"/>
</dbReference>
<protein>
    <submittedName>
        <fullName evidence="8">Photolyase/cryptochrome</fullName>
    </submittedName>
</protein>
<dbReference type="Pfam" id="PF00875">
    <property type="entry name" value="DNA_photolyase"/>
    <property type="match status" value="1"/>
</dbReference>
<dbReference type="PROSITE" id="PS51645">
    <property type="entry name" value="PHR_CRY_ALPHA_BETA"/>
    <property type="match status" value="1"/>
</dbReference>
<feature type="binding site" evidence="4">
    <location>
        <begin position="293"/>
        <end position="300"/>
    </location>
    <ligand>
        <name>FAD</name>
        <dbReference type="ChEBI" id="CHEBI:57692"/>
    </ligand>
</feature>
<evidence type="ECO:0000256" key="6">
    <source>
        <dbReference type="SAM" id="MobiDB-lite"/>
    </source>
</evidence>
<dbReference type="InterPro" id="IPR005101">
    <property type="entry name" value="Cryptochr/Photolyase_FAD-bd"/>
</dbReference>
<feature type="binding site" evidence="4">
    <location>
        <begin position="391"/>
        <end position="393"/>
    </location>
    <ligand>
        <name>FAD</name>
        <dbReference type="ChEBI" id="CHEBI:57692"/>
    </ligand>
</feature>
<dbReference type="Gene3D" id="1.10.579.10">
    <property type="entry name" value="DNA Cyclobutane Dipyrimidine Photolyase, subunit A, domain 3"/>
    <property type="match status" value="1"/>
</dbReference>
<keyword evidence="2 4" id="KW-0285">Flavoprotein</keyword>
<dbReference type="GO" id="GO:0005634">
    <property type="term" value="C:nucleus"/>
    <property type="evidence" value="ECO:0000318"/>
    <property type="project" value="GO_Central"/>
</dbReference>
<dbReference type="GO" id="GO:0003904">
    <property type="term" value="F:deoxyribodipyrimidine photo-lyase activity"/>
    <property type="evidence" value="ECO:0000318"/>
    <property type="project" value="GO_Central"/>
</dbReference>
<dbReference type="InterPro" id="IPR014729">
    <property type="entry name" value="Rossmann-like_a/b/a_fold"/>
</dbReference>
<evidence type="ECO:0000256" key="4">
    <source>
        <dbReference type="PIRSR" id="PIRSR602081-1"/>
    </source>
</evidence>
<dbReference type="EMBL" id="DF237803">
    <property type="protein sequence ID" value="GAQ91785.1"/>
    <property type="molecule type" value="Genomic_DNA"/>
</dbReference>
<dbReference type="InterPro" id="IPR036155">
    <property type="entry name" value="Crypto/Photolyase_N_sf"/>
</dbReference>
<dbReference type="Pfam" id="PF03441">
    <property type="entry name" value="FAD_binding_7"/>
    <property type="match status" value="1"/>
</dbReference>
<dbReference type="PANTHER" id="PTHR11455:SF9">
    <property type="entry name" value="CRYPTOCHROME CIRCADIAN CLOCK 5 ISOFORM X1"/>
    <property type="match status" value="1"/>
</dbReference>
<feature type="domain" description="Photolyase/cryptochrome alpha/beta" evidence="7">
    <location>
        <begin position="1"/>
        <end position="140"/>
    </location>
</feature>
<dbReference type="Proteomes" id="UP000054558">
    <property type="component" value="Unassembled WGS sequence"/>
</dbReference>
<dbReference type="PANTHER" id="PTHR11455">
    <property type="entry name" value="CRYPTOCHROME"/>
    <property type="match status" value="1"/>
</dbReference>
<feature type="region of interest" description="Disordered" evidence="6">
    <location>
        <begin position="513"/>
        <end position="548"/>
    </location>
</feature>